<dbReference type="GO" id="GO:0009279">
    <property type="term" value="C:cell outer membrane"/>
    <property type="evidence" value="ECO:0007669"/>
    <property type="project" value="UniProtKB-SubCell"/>
</dbReference>
<keyword evidence="6" id="KW-0998">Cell outer membrane</keyword>
<dbReference type="PANTHER" id="PTHR30069">
    <property type="entry name" value="TONB-DEPENDENT OUTER MEMBRANE RECEPTOR"/>
    <property type="match status" value="1"/>
</dbReference>
<evidence type="ECO:0000259" key="8">
    <source>
        <dbReference type="Pfam" id="PF25183"/>
    </source>
</evidence>
<gene>
    <name evidence="9" type="ORF">IRI77_20045</name>
</gene>
<dbReference type="InterPro" id="IPR036942">
    <property type="entry name" value="Beta-barrel_TonB_sf"/>
</dbReference>
<keyword evidence="7" id="KW-0732">Signal</keyword>
<dbReference type="GO" id="GO:0030246">
    <property type="term" value="F:carbohydrate binding"/>
    <property type="evidence" value="ECO:0007669"/>
    <property type="project" value="InterPro"/>
</dbReference>
<dbReference type="GO" id="GO:0044718">
    <property type="term" value="P:siderophore transmembrane transport"/>
    <property type="evidence" value="ECO:0007669"/>
    <property type="project" value="TreeGrafter"/>
</dbReference>
<dbReference type="Pfam" id="PF25183">
    <property type="entry name" value="OMP_b-brl_4"/>
    <property type="match status" value="1"/>
</dbReference>
<evidence type="ECO:0000256" key="3">
    <source>
        <dbReference type="ARBA" id="ARBA00022452"/>
    </source>
</evidence>
<accession>A0A7S7NKB1</accession>
<dbReference type="InterPro" id="IPR013784">
    <property type="entry name" value="Carb-bd-like_fold"/>
</dbReference>
<keyword evidence="9" id="KW-0675">Receptor</keyword>
<evidence type="ECO:0000256" key="1">
    <source>
        <dbReference type="ARBA" id="ARBA00004571"/>
    </source>
</evidence>
<evidence type="ECO:0000256" key="5">
    <source>
        <dbReference type="ARBA" id="ARBA00023136"/>
    </source>
</evidence>
<protein>
    <submittedName>
        <fullName evidence="9">TonB-dependent receptor</fullName>
    </submittedName>
</protein>
<proteinExistence type="predicted"/>
<dbReference type="SUPFAM" id="SSF49452">
    <property type="entry name" value="Starch-binding domain-like"/>
    <property type="match status" value="1"/>
</dbReference>
<evidence type="ECO:0000256" key="7">
    <source>
        <dbReference type="SAM" id="SignalP"/>
    </source>
</evidence>
<dbReference type="InterPro" id="IPR039426">
    <property type="entry name" value="TonB-dep_rcpt-like"/>
</dbReference>
<feature type="signal peptide" evidence="7">
    <location>
        <begin position="1"/>
        <end position="19"/>
    </location>
</feature>
<sequence>MLTLLAFAMIVSWSMPSWAQSLYGSVVGQVEDPSGAAIVQAAITLTNKGTGQVYEAKADEGGRFTVSNVLPGDYDLKVSANGFRTQNRTDIRVSAAGISRTDIRMEVGAIAEQITVEASATALQTDKADTHTELNSKQVANLPLPGFRNYQSLINLVPGATPAGFQNSITDSPGRSLATNINGTNKNNNVTRIDGAASVNLWLPHHAGYVMPAEMVDTVNVTTAAGDSDQGMAGGAAVTVLTKSGTNQIHGSLFEYHDNQNLKAFNYFTKATATTPAAASALKKPLRIYNNYGGTIGGPIKKNKLFYFYSFDGTRQRDGNQGTYSVPTAAMKNGDFSAISTVIYDPLTGSPDGTGRTAFAGNKIPTSRMSPAALKIQNYYPAPNTNLSGYQSNYFAAAVPAFNRDYNDIKINYNMSDKQQIFGHYGIMKALVVGKNLFGDGVGPAPGADPGTGDTRVQNMSIGTNRVITTNLLFDGVIGYQRQDQTVRGVDYGKDFSTTLGIPGIGGSDPRQQGFPNISINGYDGFGVPGWMPLTRVEENYTLSANLTWTKGKHNFRFGFNGVNYRMTHWQPELGAGPRGSFDFTGGPTSLAGGSTDNFNGYSSFLLGQSNSVQKSFQYITMTPREFQFSWYAQDRWQISRKLTMTLGLRYELYPLMTRATGKGIERLDPETNLVYMGGRGNNPTGVGVTVSHKLISPTLGIAYRLDDKTVIRTGYGINFDPLPFSRPLRGFYPLTINIAATAQGSEVAGTLEKGIPATPLPDLTSGVLPLPINADMRSPYLGQIHRGYTQSWNFTIERKLPMDVLSTIAYVGTSSVHLLADRDINAGSPGDSAGASLRRPYYAKFGRNLATNMWDGYLSSNYHSLQTSVRKSLSKGLMLQGAYTWSKAINMTDEDGWASVGFNWGPVFRRNRAAAGYDRTHVLQMGWVYELPMGKGKQFVTNGIGSKILGGWSVNGIMSNYTGTPFTVSGSSGALNAASNTATADQVGSVTRIGAIGAGSTYYNTSAFANVTTTTTGGVYRFGTSGRNILRAPGMWNTDLMVNRTFQITERITTAFRAEFYNLPNTSHFGGVSSGNVTSGNFMRILSSSGERQIRFGLRLGF</sequence>
<dbReference type="KEGG" id="pfer:IRI77_20045"/>
<evidence type="ECO:0000256" key="6">
    <source>
        <dbReference type="ARBA" id="ARBA00023237"/>
    </source>
</evidence>
<dbReference type="InterPro" id="IPR057601">
    <property type="entry name" value="Oar-like_b-barrel"/>
</dbReference>
<comment type="subcellular location">
    <subcellularLocation>
        <location evidence="1">Cell outer membrane</location>
        <topology evidence="1">Multi-pass membrane protein</topology>
    </subcellularLocation>
</comment>
<evidence type="ECO:0000313" key="10">
    <source>
        <dbReference type="Proteomes" id="UP000593892"/>
    </source>
</evidence>
<dbReference type="Gene3D" id="2.60.40.1120">
    <property type="entry name" value="Carboxypeptidase-like, regulatory domain"/>
    <property type="match status" value="1"/>
</dbReference>
<dbReference type="AlphaFoldDB" id="A0A7S7NKB1"/>
<keyword evidence="10" id="KW-1185">Reference proteome</keyword>
<dbReference type="PANTHER" id="PTHR30069:SF46">
    <property type="entry name" value="OAR PROTEIN"/>
    <property type="match status" value="1"/>
</dbReference>
<evidence type="ECO:0000313" key="9">
    <source>
        <dbReference type="EMBL" id="QOY85129.1"/>
    </source>
</evidence>
<dbReference type="GO" id="GO:0015344">
    <property type="term" value="F:siderophore uptake transmembrane transporter activity"/>
    <property type="evidence" value="ECO:0007669"/>
    <property type="project" value="TreeGrafter"/>
</dbReference>
<dbReference type="Pfam" id="PF13620">
    <property type="entry name" value="CarboxypepD_reg"/>
    <property type="match status" value="1"/>
</dbReference>
<feature type="chain" id="PRO_5032701609" evidence="7">
    <location>
        <begin position="20"/>
        <end position="1103"/>
    </location>
</feature>
<name>A0A7S7NKB1_PALFE</name>
<organism evidence="9 10">
    <name type="scientific">Paludibaculum fermentans</name>
    <dbReference type="NCBI Taxonomy" id="1473598"/>
    <lineage>
        <taxon>Bacteria</taxon>
        <taxon>Pseudomonadati</taxon>
        <taxon>Acidobacteriota</taxon>
        <taxon>Terriglobia</taxon>
        <taxon>Bryobacterales</taxon>
        <taxon>Bryobacteraceae</taxon>
        <taxon>Paludibaculum</taxon>
    </lineage>
</organism>
<dbReference type="RefSeq" id="WP_194446799.1">
    <property type="nucleotide sequence ID" value="NZ_CP063849.1"/>
</dbReference>
<dbReference type="SUPFAM" id="SSF56935">
    <property type="entry name" value="Porins"/>
    <property type="match status" value="1"/>
</dbReference>
<keyword evidence="3" id="KW-1134">Transmembrane beta strand</keyword>
<keyword evidence="4" id="KW-0812">Transmembrane</keyword>
<evidence type="ECO:0000256" key="4">
    <source>
        <dbReference type="ARBA" id="ARBA00022692"/>
    </source>
</evidence>
<dbReference type="EMBL" id="CP063849">
    <property type="protein sequence ID" value="QOY85129.1"/>
    <property type="molecule type" value="Genomic_DNA"/>
</dbReference>
<dbReference type="Gene3D" id="2.40.170.20">
    <property type="entry name" value="TonB-dependent receptor, beta-barrel domain"/>
    <property type="match status" value="1"/>
</dbReference>
<keyword evidence="2" id="KW-0813">Transport</keyword>
<feature type="domain" description="TonB-dependent transporter Oar-like beta-barrel" evidence="8">
    <location>
        <begin position="242"/>
        <end position="1095"/>
    </location>
</feature>
<dbReference type="Proteomes" id="UP000593892">
    <property type="component" value="Chromosome"/>
</dbReference>
<reference evidence="9 10" key="1">
    <citation type="submission" date="2020-10" db="EMBL/GenBank/DDBJ databases">
        <title>Complete genome sequence of Paludibaculum fermentans P105T, a facultatively anaerobic acidobacterium capable of dissimilatory Fe(III) reduction.</title>
        <authorList>
            <person name="Dedysh S.N."/>
            <person name="Beletsky A.V."/>
            <person name="Kulichevskaya I.S."/>
            <person name="Mardanov A.V."/>
            <person name="Ravin N.V."/>
        </authorList>
    </citation>
    <scope>NUCLEOTIDE SEQUENCE [LARGE SCALE GENOMIC DNA]</scope>
    <source>
        <strain evidence="9 10">P105</strain>
    </source>
</reference>
<evidence type="ECO:0000256" key="2">
    <source>
        <dbReference type="ARBA" id="ARBA00022448"/>
    </source>
</evidence>
<keyword evidence="5" id="KW-0472">Membrane</keyword>